<dbReference type="SMART" id="SM00336">
    <property type="entry name" value="BBOX"/>
    <property type="match status" value="1"/>
</dbReference>
<organism evidence="13 14">
    <name type="scientific">Acanthochromis polyacanthus</name>
    <name type="common">spiny chromis</name>
    <dbReference type="NCBI Taxonomy" id="80966"/>
    <lineage>
        <taxon>Eukaryota</taxon>
        <taxon>Metazoa</taxon>
        <taxon>Chordata</taxon>
        <taxon>Craniata</taxon>
        <taxon>Vertebrata</taxon>
        <taxon>Euteleostomi</taxon>
        <taxon>Actinopterygii</taxon>
        <taxon>Neopterygii</taxon>
        <taxon>Teleostei</taxon>
        <taxon>Neoteleostei</taxon>
        <taxon>Acanthomorphata</taxon>
        <taxon>Ovalentaria</taxon>
        <taxon>Pomacentridae</taxon>
        <taxon>Acanthochromis</taxon>
    </lineage>
</organism>
<dbReference type="CDD" id="cd12893">
    <property type="entry name" value="SPRY_PRY_TRIM35"/>
    <property type="match status" value="1"/>
</dbReference>
<dbReference type="PRINTS" id="PR01407">
    <property type="entry name" value="BUTYPHLNCDUF"/>
</dbReference>
<evidence type="ECO:0000256" key="6">
    <source>
        <dbReference type="ARBA" id="ARBA00022833"/>
    </source>
</evidence>
<comment type="similarity">
    <text evidence="2">Belongs to the TRIM/RBCC family.</text>
</comment>
<dbReference type="PROSITE" id="PS50188">
    <property type="entry name" value="B302_SPRY"/>
    <property type="match status" value="1"/>
</dbReference>
<dbReference type="SUPFAM" id="SSF49899">
    <property type="entry name" value="Concanavalin A-like lectins/glucanases"/>
    <property type="match status" value="1"/>
</dbReference>
<reference evidence="13" key="1">
    <citation type="submission" date="2025-08" db="UniProtKB">
        <authorList>
            <consortium name="Ensembl"/>
        </authorList>
    </citation>
    <scope>IDENTIFICATION</scope>
</reference>
<dbReference type="InterPro" id="IPR003879">
    <property type="entry name" value="Butyrophylin_SPRY"/>
</dbReference>
<evidence type="ECO:0000313" key="14">
    <source>
        <dbReference type="Proteomes" id="UP000257200"/>
    </source>
</evidence>
<dbReference type="PROSITE" id="PS00518">
    <property type="entry name" value="ZF_RING_1"/>
    <property type="match status" value="1"/>
</dbReference>
<feature type="domain" description="B30.2/SPRY" evidence="12">
    <location>
        <begin position="261"/>
        <end position="449"/>
    </location>
</feature>
<dbReference type="Ensembl" id="ENSAPOT00000027951.1">
    <property type="protein sequence ID" value="ENSAPOP00000018377.1"/>
    <property type="gene ID" value="ENSAPOG00000021721.1"/>
</dbReference>
<dbReference type="SUPFAM" id="SSF57845">
    <property type="entry name" value="B-box zinc-binding domain"/>
    <property type="match status" value="1"/>
</dbReference>
<keyword evidence="9" id="KW-0472">Membrane</keyword>
<feature type="coiled-coil region" evidence="8">
    <location>
        <begin position="174"/>
        <end position="219"/>
    </location>
</feature>
<evidence type="ECO:0000256" key="9">
    <source>
        <dbReference type="SAM" id="Phobius"/>
    </source>
</evidence>
<dbReference type="InterPro" id="IPR018957">
    <property type="entry name" value="Znf_C3HC4_RING-type"/>
</dbReference>
<evidence type="ECO:0000256" key="8">
    <source>
        <dbReference type="SAM" id="Coils"/>
    </source>
</evidence>
<dbReference type="Gene3D" id="2.60.120.920">
    <property type="match status" value="1"/>
</dbReference>
<dbReference type="InterPro" id="IPR013320">
    <property type="entry name" value="ConA-like_dom_sf"/>
</dbReference>
<dbReference type="InterPro" id="IPR000315">
    <property type="entry name" value="Znf_B-box"/>
</dbReference>
<protein>
    <submittedName>
        <fullName evidence="13">Uncharacterized protein</fullName>
    </submittedName>
</protein>
<dbReference type="InterPro" id="IPR050143">
    <property type="entry name" value="TRIM/RBCC"/>
</dbReference>
<dbReference type="InterPro" id="IPR006574">
    <property type="entry name" value="PRY"/>
</dbReference>
<feature type="transmembrane region" description="Helical" evidence="9">
    <location>
        <begin position="429"/>
        <end position="455"/>
    </location>
</feature>
<dbReference type="GO" id="GO:0008270">
    <property type="term" value="F:zinc ion binding"/>
    <property type="evidence" value="ECO:0007669"/>
    <property type="project" value="UniProtKB-KW"/>
</dbReference>
<reference evidence="13" key="2">
    <citation type="submission" date="2025-09" db="UniProtKB">
        <authorList>
            <consortium name="Ensembl"/>
        </authorList>
    </citation>
    <scope>IDENTIFICATION</scope>
</reference>
<feature type="domain" description="RING-type" evidence="10">
    <location>
        <begin position="11"/>
        <end position="51"/>
    </location>
</feature>
<dbReference type="GeneTree" id="ENSGT00970000193381"/>
<evidence type="ECO:0000256" key="4">
    <source>
        <dbReference type="ARBA" id="ARBA00022723"/>
    </source>
</evidence>
<dbReference type="SUPFAM" id="SSF57850">
    <property type="entry name" value="RING/U-box"/>
    <property type="match status" value="1"/>
</dbReference>
<dbReference type="InterPro" id="IPR003877">
    <property type="entry name" value="SPRY_dom"/>
</dbReference>
<dbReference type="InterPro" id="IPR001870">
    <property type="entry name" value="B30.2/SPRY"/>
</dbReference>
<keyword evidence="4" id="KW-0479">Metal-binding</keyword>
<dbReference type="Proteomes" id="UP000257200">
    <property type="component" value="Unplaced"/>
</dbReference>
<evidence type="ECO:0000256" key="1">
    <source>
        <dbReference type="ARBA" id="ARBA00004496"/>
    </source>
</evidence>
<dbReference type="Pfam" id="PF25600">
    <property type="entry name" value="TRIM_CC"/>
    <property type="match status" value="1"/>
</dbReference>
<dbReference type="AlphaFoldDB" id="A0A3Q1FRU8"/>
<accession>A0A3Q1FRU8</accession>
<keyword evidence="9" id="KW-1133">Transmembrane helix</keyword>
<feature type="domain" description="B box-type" evidence="11">
    <location>
        <begin position="71"/>
        <end position="112"/>
    </location>
</feature>
<dbReference type="SMART" id="SM00589">
    <property type="entry name" value="PRY"/>
    <property type="match status" value="1"/>
</dbReference>
<dbReference type="InterPro" id="IPR001841">
    <property type="entry name" value="Znf_RING"/>
</dbReference>
<evidence type="ECO:0000259" key="11">
    <source>
        <dbReference type="PROSITE" id="PS50119"/>
    </source>
</evidence>
<dbReference type="Pfam" id="PF00097">
    <property type="entry name" value="zf-C3HC4"/>
    <property type="match status" value="1"/>
</dbReference>
<evidence type="ECO:0000256" key="2">
    <source>
        <dbReference type="ARBA" id="ARBA00008518"/>
    </source>
</evidence>
<keyword evidence="8" id="KW-0175">Coiled coil</keyword>
<dbReference type="SMART" id="SM00184">
    <property type="entry name" value="RING"/>
    <property type="match status" value="1"/>
</dbReference>
<keyword evidence="3" id="KW-0963">Cytoplasm</keyword>
<dbReference type="Gene3D" id="3.30.160.60">
    <property type="entry name" value="Classic Zinc Finger"/>
    <property type="match status" value="1"/>
</dbReference>
<evidence type="ECO:0000313" key="13">
    <source>
        <dbReference type="Ensembl" id="ENSAPOP00000018377.1"/>
    </source>
</evidence>
<dbReference type="InterPro" id="IPR043136">
    <property type="entry name" value="B30.2/SPRY_sf"/>
</dbReference>
<dbReference type="InterPro" id="IPR013083">
    <property type="entry name" value="Znf_RING/FYVE/PHD"/>
</dbReference>
<dbReference type="Pfam" id="PF00622">
    <property type="entry name" value="SPRY"/>
    <property type="match status" value="1"/>
</dbReference>
<dbReference type="PROSITE" id="PS50119">
    <property type="entry name" value="ZF_BBOX"/>
    <property type="match status" value="1"/>
</dbReference>
<keyword evidence="6" id="KW-0862">Zinc</keyword>
<evidence type="ECO:0000259" key="12">
    <source>
        <dbReference type="PROSITE" id="PS50188"/>
    </source>
</evidence>
<dbReference type="PANTHER" id="PTHR24103">
    <property type="entry name" value="E3 UBIQUITIN-PROTEIN LIGASE TRIM"/>
    <property type="match status" value="1"/>
</dbReference>
<dbReference type="InterPro" id="IPR017907">
    <property type="entry name" value="Znf_RING_CS"/>
</dbReference>
<dbReference type="SMART" id="SM00449">
    <property type="entry name" value="SPRY"/>
    <property type="match status" value="1"/>
</dbReference>
<evidence type="ECO:0000256" key="5">
    <source>
        <dbReference type="ARBA" id="ARBA00022771"/>
    </source>
</evidence>
<evidence type="ECO:0000259" key="10">
    <source>
        <dbReference type="PROSITE" id="PS50089"/>
    </source>
</evidence>
<dbReference type="Pfam" id="PF13765">
    <property type="entry name" value="PRY"/>
    <property type="match status" value="1"/>
</dbReference>
<comment type="subcellular location">
    <subcellularLocation>
        <location evidence="1">Cytoplasm</location>
    </subcellularLocation>
</comment>
<name>A0A3Q1FRU8_9TELE</name>
<dbReference type="InterPro" id="IPR058030">
    <property type="entry name" value="TRIM8/14/16/25/29/45/65_CC"/>
</dbReference>
<dbReference type="Pfam" id="PF00643">
    <property type="entry name" value="zf-B_box"/>
    <property type="match status" value="1"/>
</dbReference>
<proteinExistence type="inferred from homology"/>
<dbReference type="PROSITE" id="PS50089">
    <property type="entry name" value="ZF_RING_2"/>
    <property type="match status" value="1"/>
</dbReference>
<dbReference type="GO" id="GO:0005737">
    <property type="term" value="C:cytoplasm"/>
    <property type="evidence" value="ECO:0007669"/>
    <property type="project" value="UniProtKB-SubCell"/>
</dbReference>
<dbReference type="STRING" id="80966.ENSAPOP00000018377"/>
<dbReference type="Gene3D" id="3.30.40.10">
    <property type="entry name" value="Zinc/RING finger domain, C3HC4 (zinc finger)"/>
    <property type="match status" value="1"/>
</dbReference>
<evidence type="ECO:0000256" key="7">
    <source>
        <dbReference type="PROSITE-ProRule" id="PRU00024"/>
    </source>
</evidence>
<sequence>MASRSVENLSCPVCQNISKDPFRLSCNHSFCKDCLRSYWAEKNDRVCPVCNRKSSKDLPTVHFLSEKSQQSKDPICNLHSEKFSFFCEDDQQLLCSVCRDAGTHQDHTVKATAEAAQEHKKTLKTSLKPLQTKLRLVHQVKGSCHQTAEHIKVQTEDTVRRIKEEFRRLHQFLEEEEELRLASLREEEEQKSRRMEQQIEALSKEISALSETVRATEKQLRAPDVSFLDSFKAAAERVQQQHLPDDPQLPCEALIDVAKHLGNLSFNVWTQMKEMVSYSPVILDPNTAHPNLVLTEDLTGLRKVGEKQELPDNPERIDQFFSVVGSESFDSGSHSWEVEVGDNSAFVLGVLTDSNQRKGVIWSALWRLMFCGGEYKTLSPLDTGSDVKVTTNPEKIRVELDWDEGRLSFFNSDTNEHIHTFKTTFKDKLFPYISITSLQFRVIVSASFIFIFGFISVEGCVICDC</sequence>
<keyword evidence="14" id="KW-1185">Reference proteome</keyword>
<evidence type="ECO:0000256" key="3">
    <source>
        <dbReference type="ARBA" id="ARBA00022490"/>
    </source>
</evidence>
<keyword evidence="9" id="KW-0812">Transmembrane</keyword>
<dbReference type="InParanoid" id="A0A3Q1FRU8"/>
<keyword evidence="5 7" id="KW-0863">Zinc-finger</keyword>